<gene>
    <name evidence="1" type="ORF">MGAL_10B057246</name>
</gene>
<dbReference type="Gene3D" id="2.120.10.30">
    <property type="entry name" value="TolB, C-terminal domain"/>
    <property type="match status" value="1"/>
</dbReference>
<keyword evidence="2" id="KW-1185">Reference proteome</keyword>
<reference evidence="1" key="1">
    <citation type="submission" date="2018-11" db="EMBL/GenBank/DDBJ databases">
        <authorList>
            <person name="Alioto T."/>
            <person name="Alioto T."/>
        </authorList>
    </citation>
    <scope>NUCLEOTIDE SEQUENCE</scope>
</reference>
<organism evidence="1 2">
    <name type="scientific">Mytilus galloprovincialis</name>
    <name type="common">Mediterranean mussel</name>
    <dbReference type="NCBI Taxonomy" id="29158"/>
    <lineage>
        <taxon>Eukaryota</taxon>
        <taxon>Metazoa</taxon>
        <taxon>Spiralia</taxon>
        <taxon>Lophotrochozoa</taxon>
        <taxon>Mollusca</taxon>
        <taxon>Bivalvia</taxon>
        <taxon>Autobranchia</taxon>
        <taxon>Pteriomorphia</taxon>
        <taxon>Mytilida</taxon>
        <taxon>Mytiloidea</taxon>
        <taxon>Mytilidae</taxon>
        <taxon>Mytilinae</taxon>
        <taxon>Mytilus</taxon>
    </lineage>
</organism>
<dbReference type="OrthoDB" id="382013at2759"/>
<evidence type="ECO:0000313" key="1">
    <source>
        <dbReference type="EMBL" id="VDH92957.1"/>
    </source>
</evidence>
<dbReference type="EMBL" id="UYJE01000396">
    <property type="protein sequence ID" value="VDH92957.1"/>
    <property type="molecule type" value="Genomic_DNA"/>
</dbReference>
<comment type="caution">
    <text evidence="1">The sequence shown here is derived from an EMBL/GenBank/DDBJ whole genome shotgun (WGS) entry which is preliminary data.</text>
</comment>
<protein>
    <submittedName>
        <fullName evidence="1">Uncharacterized protein</fullName>
    </submittedName>
</protein>
<sequence length="129" mass="14836">MTFDRIEKQVVVNWTGIPTDIEIDFVDKRVYWMEFITGVLKSSLYNGSDVKTVVSTNMSIITRDIDIGGDYVFCTSYYKILKIHKSSGQILSVVHREPTLIFGLLFYQQEGKTISVSKLPLLFIIQFNE</sequence>
<dbReference type="InterPro" id="IPR011042">
    <property type="entry name" value="6-blade_b-propeller_TolB-like"/>
</dbReference>
<evidence type="ECO:0000313" key="2">
    <source>
        <dbReference type="Proteomes" id="UP000596742"/>
    </source>
</evidence>
<accession>A0A8B6BNW2</accession>
<dbReference type="AlphaFoldDB" id="A0A8B6BNW2"/>
<name>A0A8B6BNW2_MYTGA</name>
<dbReference type="Proteomes" id="UP000596742">
    <property type="component" value="Unassembled WGS sequence"/>
</dbReference>
<proteinExistence type="predicted"/>
<dbReference type="SUPFAM" id="SSF63825">
    <property type="entry name" value="YWTD domain"/>
    <property type="match status" value="1"/>
</dbReference>